<reference evidence="1 2" key="1">
    <citation type="submission" date="2010-06" db="EMBL/GenBank/DDBJ databases">
        <title>Complete sequence chromosome of Methanohalobium evestigatum Z-7303.</title>
        <authorList>
            <consortium name="US DOE Joint Genome Institute"/>
            <person name="Lucas S."/>
            <person name="Copeland A."/>
            <person name="Lapidus A."/>
            <person name="Cheng J.-F."/>
            <person name="Bruce D."/>
            <person name="Goodwin L."/>
            <person name="Pitluck S."/>
            <person name="Saunders E."/>
            <person name="Detter J.C."/>
            <person name="Han C."/>
            <person name="Tapia R."/>
            <person name="Land M."/>
            <person name="Hauser L."/>
            <person name="Kyrpides N."/>
            <person name="Mikhailova N."/>
            <person name="Sieprawska-Lupa M."/>
            <person name="Whitman W.B."/>
            <person name="Anderson I."/>
            <person name="Woyke T."/>
        </authorList>
    </citation>
    <scope>NUCLEOTIDE SEQUENCE [LARGE SCALE GENOMIC DNA]</scope>
    <source>
        <strain evidence="2">ATCC BAA-1072 / DSM 3721 / NBRC 107634 / OCM 161 / Z-7303</strain>
    </source>
</reference>
<dbReference type="InterPro" id="IPR053916">
    <property type="entry name" value="DUF6978"/>
</dbReference>
<dbReference type="RefSeq" id="WP_013194138.1">
    <property type="nucleotide sequence ID" value="NC_014253.1"/>
</dbReference>
<dbReference type="HOGENOM" id="CLU_136590_0_0_2"/>
<gene>
    <name evidence="1" type="ordered locus">Metev_0664</name>
</gene>
<dbReference type="STRING" id="644295.Metev_0664"/>
<protein>
    <submittedName>
        <fullName evidence="1">Uncharacterized protein</fullName>
    </submittedName>
</protein>
<dbReference type="AlphaFoldDB" id="D7E6U6"/>
<accession>D7E6U6</accession>
<dbReference type="Proteomes" id="UP000000391">
    <property type="component" value="Chromosome"/>
</dbReference>
<proteinExistence type="predicted"/>
<name>D7E6U6_METEZ</name>
<dbReference type="KEGG" id="mev:Metev_0664"/>
<dbReference type="EMBL" id="CP002069">
    <property type="protein sequence ID" value="ADI73570.1"/>
    <property type="molecule type" value="Genomic_DNA"/>
</dbReference>
<evidence type="ECO:0000313" key="2">
    <source>
        <dbReference type="Proteomes" id="UP000000391"/>
    </source>
</evidence>
<dbReference type="GeneID" id="9346286"/>
<evidence type="ECO:0000313" key="1">
    <source>
        <dbReference type="EMBL" id="ADI73570.1"/>
    </source>
</evidence>
<sequence length="155" mass="18732">MVLSDDEIKQLIEDEKPLKSETINSINSNLKFKNQAKRWEYELISESGNKFEIKIRINDNHPYNFTVILQYKDEKGHIYRLRRYNGKHTHQNKIENNRFRDFHIHKATQKYQENGHEIDGYAEVTNSYDNWEDAFQTMIKECNFKLDNRPLTEFT</sequence>
<keyword evidence="2" id="KW-1185">Reference proteome</keyword>
<organism evidence="1 2">
    <name type="scientific">Methanohalobium evestigatum (strain ATCC BAA-1072 / DSM 3721 / NBRC 107634 / OCM 161 / Z-7303)</name>
    <dbReference type="NCBI Taxonomy" id="644295"/>
    <lineage>
        <taxon>Archaea</taxon>
        <taxon>Methanobacteriati</taxon>
        <taxon>Methanobacteriota</taxon>
        <taxon>Stenosarchaea group</taxon>
        <taxon>Methanomicrobia</taxon>
        <taxon>Methanosarcinales</taxon>
        <taxon>Methanosarcinaceae</taxon>
        <taxon>Methanohalobium</taxon>
    </lineage>
</organism>
<dbReference type="OrthoDB" id="104507at2157"/>
<dbReference type="Pfam" id="PF22398">
    <property type="entry name" value="DUF6978"/>
    <property type="match status" value="1"/>
</dbReference>